<evidence type="ECO:0000259" key="8">
    <source>
        <dbReference type="PROSITE" id="PS50850"/>
    </source>
</evidence>
<evidence type="ECO:0000313" key="9">
    <source>
        <dbReference type="EMBL" id="MFC3862848.1"/>
    </source>
</evidence>
<keyword evidence="4 7" id="KW-0812">Transmembrane</keyword>
<dbReference type="PANTHER" id="PTHR23517:SF3">
    <property type="entry name" value="INTEGRAL MEMBRANE TRANSPORT PROTEIN"/>
    <property type="match status" value="1"/>
</dbReference>
<feature type="transmembrane region" description="Helical" evidence="7">
    <location>
        <begin position="328"/>
        <end position="347"/>
    </location>
</feature>
<name>A0ABV8AAY8_9DEIO</name>
<keyword evidence="5 7" id="KW-1133">Transmembrane helix</keyword>
<feature type="transmembrane region" description="Helical" evidence="7">
    <location>
        <begin position="130"/>
        <end position="156"/>
    </location>
</feature>
<comment type="caution">
    <text evidence="9">The sequence shown here is derived from an EMBL/GenBank/DDBJ whole genome shotgun (WGS) entry which is preliminary data.</text>
</comment>
<comment type="subcellular location">
    <subcellularLocation>
        <location evidence="1">Cell membrane</location>
        <topology evidence="1">Multi-pass membrane protein</topology>
    </subcellularLocation>
</comment>
<dbReference type="EMBL" id="JBHRZF010000216">
    <property type="protein sequence ID" value="MFC3862848.1"/>
    <property type="molecule type" value="Genomic_DNA"/>
</dbReference>
<dbReference type="InterPro" id="IPR020846">
    <property type="entry name" value="MFS_dom"/>
</dbReference>
<dbReference type="SUPFAM" id="SSF103473">
    <property type="entry name" value="MFS general substrate transporter"/>
    <property type="match status" value="1"/>
</dbReference>
<accession>A0ABV8AAY8</accession>
<evidence type="ECO:0000256" key="2">
    <source>
        <dbReference type="ARBA" id="ARBA00022448"/>
    </source>
</evidence>
<keyword evidence="6 7" id="KW-0472">Membrane</keyword>
<evidence type="ECO:0000256" key="1">
    <source>
        <dbReference type="ARBA" id="ARBA00004651"/>
    </source>
</evidence>
<evidence type="ECO:0000256" key="3">
    <source>
        <dbReference type="ARBA" id="ARBA00022475"/>
    </source>
</evidence>
<evidence type="ECO:0000256" key="6">
    <source>
        <dbReference type="ARBA" id="ARBA00023136"/>
    </source>
</evidence>
<feature type="transmembrane region" description="Helical" evidence="7">
    <location>
        <begin position="297"/>
        <end position="316"/>
    </location>
</feature>
<dbReference type="InterPro" id="IPR011701">
    <property type="entry name" value="MFS"/>
</dbReference>
<dbReference type="InterPro" id="IPR036259">
    <property type="entry name" value="MFS_trans_sf"/>
</dbReference>
<feature type="transmembrane region" description="Helical" evidence="7">
    <location>
        <begin position="75"/>
        <end position="93"/>
    </location>
</feature>
<dbReference type="Pfam" id="PF07690">
    <property type="entry name" value="MFS_1"/>
    <property type="match status" value="1"/>
</dbReference>
<keyword evidence="3" id="KW-1003">Cell membrane</keyword>
<feature type="domain" description="Major facilitator superfamily (MFS) profile" evidence="8">
    <location>
        <begin position="202"/>
        <end position="391"/>
    </location>
</feature>
<feature type="transmembrane region" description="Helical" evidence="7">
    <location>
        <begin position="268"/>
        <end position="285"/>
    </location>
</feature>
<dbReference type="PROSITE" id="PS50850">
    <property type="entry name" value="MFS"/>
    <property type="match status" value="1"/>
</dbReference>
<feature type="transmembrane region" description="Helical" evidence="7">
    <location>
        <begin position="12"/>
        <end position="32"/>
    </location>
</feature>
<evidence type="ECO:0000256" key="5">
    <source>
        <dbReference type="ARBA" id="ARBA00022989"/>
    </source>
</evidence>
<reference evidence="10" key="1">
    <citation type="journal article" date="2019" name="Int. J. Syst. Evol. Microbiol.">
        <title>The Global Catalogue of Microorganisms (GCM) 10K type strain sequencing project: providing services to taxonomists for standard genome sequencing and annotation.</title>
        <authorList>
            <consortium name="The Broad Institute Genomics Platform"/>
            <consortium name="The Broad Institute Genome Sequencing Center for Infectious Disease"/>
            <person name="Wu L."/>
            <person name="Ma J."/>
        </authorList>
    </citation>
    <scope>NUCLEOTIDE SEQUENCE [LARGE SCALE GENOMIC DNA]</scope>
    <source>
        <strain evidence="10">CCTCC AB 2013263</strain>
    </source>
</reference>
<evidence type="ECO:0000313" key="10">
    <source>
        <dbReference type="Proteomes" id="UP001595748"/>
    </source>
</evidence>
<feature type="transmembrane region" description="Helical" evidence="7">
    <location>
        <begin position="234"/>
        <end position="256"/>
    </location>
</feature>
<gene>
    <name evidence="9" type="ORF">ACFOPQ_18955</name>
</gene>
<proteinExistence type="predicted"/>
<protein>
    <submittedName>
        <fullName evidence="9">MFS transporter</fullName>
    </submittedName>
</protein>
<organism evidence="9 10">
    <name type="scientific">Deinococcus antarcticus</name>
    <dbReference type="NCBI Taxonomy" id="1298767"/>
    <lineage>
        <taxon>Bacteria</taxon>
        <taxon>Thermotogati</taxon>
        <taxon>Deinococcota</taxon>
        <taxon>Deinococci</taxon>
        <taxon>Deinococcales</taxon>
        <taxon>Deinococcaceae</taxon>
        <taxon>Deinococcus</taxon>
    </lineage>
</organism>
<feature type="transmembrane region" description="Helical" evidence="7">
    <location>
        <begin position="38"/>
        <end position="55"/>
    </location>
</feature>
<dbReference type="PANTHER" id="PTHR23517">
    <property type="entry name" value="RESISTANCE PROTEIN MDTM, PUTATIVE-RELATED-RELATED"/>
    <property type="match status" value="1"/>
</dbReference>
<evidence type="ECO:0000256" key="7">
    <source>
        <dbReference type="SAM" id="Phobius"/>
    </source>
</evidence>
<sequence length="391" mass="41327">MLWTNTPVMLRLLALLLASELVRTGFFVAVLPLVGPNLGLKAGVVGLMVGVHYLMDALGKGPLGLLAERWGVGRLLLLGTLLGALTVASVKFIPSPPLGVLLSGAWGLLFAALWPGVMNASHALARPGRLARALAVSNLSVAPAILAGVLLVGPLTQKDPQLAWNVLLTAQGAALLLAVTLLNLRVDASEPTETNLWRGWQRVGVLLPAAFAQTLAPGLLVTLFYPLLARLNLHLGHLILPGLLAAATFAASLALLGRVADRVHPRRALTPGLLLLAVTFTLVAFSDTPPVQQRLWFLATLLGAAYGAFIAGWNGLVGRTLPETHRAAGWGTVMTVESLGYAIGPLLGGVTWQLAGQRGVFLLGAAVFVLTELYYLWPARQVIRQTEPQPK</sequence>
<dbReference type="InterPro" id="IPR050171">
    <property type="entry name" value="MFS_Transporters"/>
</dbReference>
<dbReference type="Gene3D" id="1.20.1250.20">
    <property type="entry name" value="MFS general substrate transporter like domains"/>
    <property type="match status" value="2"/>
</dbReference>
<keyword evidence="2" id="KW-0813">Transport</keyword>
<evidence type="ECO:0000256" key="4">
    <source>
        <dbReference type="ARBA" id="ARBA00022692"/>
    </source>
</evidence>
<keyword evidence="10" id="KW-1185">Reference proteome</keyword>
<dbReference type="Proteomes" id="UP001595748">
    <property type="component" value="Unassembled WGS sequence"/>
</dbReference>
<feature type="transmembrane region" description="Helical" evidence="7">
    <location>
        <begin position="359"/>
        <end position="377"/>
    </location>
</feature>
<feature type="transmembrane region" description="Helical" evidence="7">
    <location>
        <begin position="99"/>
        <end position="118"/>
    </location>
</feature>
<feature type="transmembrane region" description="Helical" evidence="7">
    <location>
        <begin position="162"/>
        <end position="184"/>
    </location>
</feature>
<dbReference type="RefSeq" id="WP_380080783.1">
    <property type="nucleotide sequence ID" value="NZ_JBHRZF010000216.1"/>
</dbReference>
<feature type="transmembrane region" description="Helical" evidence="7">
    <location>
        <begin position="205"/>
        <end position="228"/>
    </location>
</feature>